<dbReference type="SFLD" id="SFLDS00029">
    <property type="entry name" value="Radical_SAM"/>
    <property type="match status" value="1"/>
</dbReference>
<dbReference type="Gene3D" id="3.80.30.30">
    <property type="match status" value="1"/>
</dbReference>
<dbReference type="SUPFAM" id="SSF102114">
    <property type="entry name" value="Radical SAM enzymes"/>
    <property type="match status" value="1"/>
</dbReference>
<reference evidence="6" key="1">
    <citation type="submission" date="2018-04" db="EMBL/GenBank/DDBJ databases">
        <authorList>
            <person name="Liu S."/>
            <person name="Wang Z."/>
            <person name="Li J."/>
        </authorList>
    </citation>
    <scope>NUCLEOTIDE SEQUENCE [LARGE SCALE GENOMIC DNA]</scope>
    <source>
        <strain evidence="6">S1194</strain>
    </source>
</reference>
<keyword evidence="2" id="KW-0408">Iron</keyword>
<dbReference type="NCBIfam" id="NF038135">
    <property type="entry name" value="rSAM_Rv2578c"/>
    <property type="match status" value="1"/>
</dbReference>
<accession>A0A2U1SZE8</accession>
<dbReference type="InterPro" id="IPR007197">
    <property type="entry name" value="rSAM"/>
</dbReference>
<comment type="caution">
    <text evidence="5">The sequence shown here is derived from an EMBL/GenBank/DDBJ whole genome shotgun (WGS) entry which is preliminary data.</text>
</comment>
<dbReference type="SMART" id="SM00729">
    <property type="entry name" value="Elp3"/>
    <property type="match status" value="1"/>
</dbReference>
<dbReference type="PROSITE" id="PS51918">
    <property type="entry name" value="RADICAL_SAM"/>
    <property type="match status" value="1"/>
</dbReference>
<dbReference type="Proteomes" id="UP000244978">
    <property type="component" value="Unassembled WGS sequence"/>
</dbReference>
<protein>
    <submittedName>
        <fullName evidence="5">Radical SAM protein</fullName>
    </submittedName>
</protein>
<dbReference type="GO" id="GO:0003824">
    <property type="term" value="F:catalytic activity"/>
    <property type="evidence" value="ECO:0007669"/>
    <property type="project" value="InterPro"/>
</dbReference>
<dbReference type="AlphaFoldDB" id="A0A2U1SZE8"/>
<evidence type="ECO:0000259" key="4">
    <source>
        <dbReference type="PROSITE" id="PS51918"/>
    </source>
</evidence>
<dbReference type="SFLD" id="SFLDG01084">
    <property type="entry name" value="Uncharacterised_Radical_SAM_Su"/>
    <property type="match status" value="1"/>
</dbReference>
<gene>
    <name evidence="5" type="ORF">DF220_03480</name>
</gene>
<dbReference type="PANTHER" id="PTHR43432:SF3">
    <property type="entry name" value="SLR0285 PROTEIN"/>
    <property type="match status" value="1"/>
</dbReference>
<dbReference type="EMBL" id="QEEX01000001">
    <property type="protein sequence ID" value="PWB97000.1"/>
    <property type="molecule type" value="Genomic_DNA"/>
</dbReference>
<evidence type="ECO:0000313" key="5">
    <source>
        <dbReference type="EMBL" id="PWB97000.1"/>
    </source>
</evidence>
<dbReference type="GO" id="GO:0051536">
    <property type="term" value="F:iron-sulfur cluster binding"/>
    <property type="evidence" value="ECO:0007669"/>
    <property type="project" value="UniProtKB-KW"/>
</dbReference>
<keyword evidence="3" id="KW-0411">Iron-sulfur</keyword>
<evidence type="ECO:0000313" key="6">
    <source>
        <dbReference type="Proteomes" id="UP000244978"/>
    </source>
</evidence>
<dbReference type="RefSeq" id="WP_108997001.1">
    <property type="nucleotide sequence ID" value="NZ_QEEX01000001.1"/>
</dbReference>
<keyword evidence="6" id="KW-1185">Reference proteome</keyword>
<feature type="domain" description="Radical SAM core" evidence="4">
    <location>
        <begin position="55"/>
        <end position="289"/>
    </location>
</feature>
<dbReference type="PANTHER" id="PTHR43432">
    <property type="entry name" value="SLR0285 PROTEIN"/>
    <property type="match status" value="1"/>
</dbReference>
<dbReference type="InterPro" id="IPR040086">
    <property type="entry name" value="MJ0683-like"/>
</dbReference>
<evidence type="ECO:0000256" key="2">
    <source>
        <dbReference type="ARBA" id="ARBA00023004"/>
    </source>
</evidence>
<keyword evidence="1" id="KW-0479">Metal-binding</keyword>
<dbReference type="Pfam" id="PF04055">
    <property type="entry name" value="Radical_SAM"/>
    <property type="match status" value="1"/>
</dbReference>
<evidence type="ECO:0000256" key="3">
    <source>
        <dbReference type="ARBA" id="ARBA00023014"/>
    </source>
</evidence>
<proteinExistence type="predicted"/>
<dbReference type="InterPro" id="IPR006638">
    <property type="entry name" value="Elp3/MiaA/NifB-like_rSAM"/>
</dbReference>
<dbReference type="GO" id="GO:0046872">
    <property type="term" value="F:metal ion binding"/>
    <property type="evidence" value="ECO:0007669"/>
    <property type="project" value="UniProtKB-KW"/>
</dbReference>
<name>A0A2U1SZE8_9MICO</name>
<organism evidence="5 6">
    <name type="scientific">Homoserinimonas hongtaonis</name>
    <dbReference type="NCBI Taxonomy" id="2079791"/>
    <lineage>
        <taxon>Bacteria</taxon>
        <taxon>Bacillati</taxon>
        <taxon>Actinomycetota</taxon>
        <taxon>Actinomycetes</taxon>
        <taxon>Micrococcales</taxon>
        <taxon>Microbacteriaceae</taxon>
        <taxon>Homoserinimonas</taxon>
    </lineage>
</organism>
<evidence type="ECO:0000256" key="1">
    <source>
        <dbReference type="ARBA" id="ARBA00022723"/>
    </source>
</evidence>
<sequence length="371" mass="40913">MRWSGQEINSEQADVLPGLARLNNLVRTVRTPEFEGITFHEVLAKSALNRVPGQSHMPFGWTINPMRGCLHQCTYCFARPTHTYLDLDAGKDFDTQIIVKVNVAEVLSQELARPSWGHHPVALGTNTDPYQRAEGRYRLMPGIISALASTGTPLSILTKGTLLRRDLPLLVEASEHVPVDLAMSIAIYDDDLQQSVEPGTPTAKARLATVTAAREAGLDCTVFLMPILPFLTDTRAHLDLALAQIKESGATSVVYSALHLRPGVREWYFAWLEREYPHLVGRYRSLFAKGAYAPKEYRSWLAAKIKPLIRAHGLERGREDPATGGVHSSALGRARNAADMPQGVGSEGSLIAEEMPPAMAARMREMQPTLF</sequence>
<dbReference type="CDD" id="cd01335">
    <property type="entry name" value="Radical_SAM"/>
    <property type="match status" value="1"/>
</dbReference>
<dbReference type="InterPro" id="IPR058240">
    <property type="entry name" value="rSAM_sf"/>
</dbReference>